<feature type="transmembrane region" description="Helical" evidence="5">
    <location>
        <begin position="291"/>
        <end position="312"/>
    </location>
</feature>
<evidence type="ECO:0000313" key="8">
    <source>
        <dbReference type="WBParaSite" id="ALUE_0001640901-mRNA-1"/>
    </source>
</evidence>
<comment type="subcellular location">
    <subcellularLocation>
        <location evidence="1">Membrane</location>
    </subcellularLocation>
</comment>
<feature type="domain" description="G-protein coupled receptors family 1 profile" evidence="6">
    <location>
        <begin position="71"/>
        <end position="350"/>
    </location>
</feature>
<dbReference type="SUPFAM" id="SSF81321">
    <property type="entry name" value="Family A G protein-coupled receptor-like"/>
    <property type="match status" value="1"/>
</dbReference>
<feature type="transmembrane region" description="Helical" evidence="5">
    <location>
        <begin position="91"/>
        <end position="110"/>
    </location>
</feature>
<evidence type="ECO:0000256" key="2">
    <source>
        <dbReference type="ARBA" id="ARBA00022692"/>
    </source>
</evidence>
<evidence type="ECO:0000256" key="5">
    <source>
        <dbReference type="SAM" id="Phobius"/>
    </source>
</evidence>
<dbReference type="PANTHER" id="PTHR46709">
    <property type="entry name" value="PROTEIN CBG23488-RELATED"/>
    <property type="match status" value="1"/>
</dbReference>
<sequence length="397" mass="45581">MGKCKDQSLCDAIELQMAMNNSDGTIARYNTTISSLLRDPSCYVVDTDYLLERFWLVTVLGSALSIISMIENIFLFAVFIRSRQHRNSSSLYLMLLALSDTFISGTYILIMSVKVLYQFTESVYLKRMVVYLVPMMTMSHIAITTSSFLIVFATVERFCVTVSHQYVEFLQNNRKLIAIFAVFIGVVTKGTLLLEIIPVYDADCADTLNEYRLEVTALVIHNRHYKLWRFWFRNIVTIFFPFFTLMYLNARIVNELRKNVYLGTQSNSPNGTIKSISTKQRKARVRAATRTLVLVVSTYLLANMLNVIITIWEHTDATSLFTSFLDFYIISVDAVSLLTIVACALRLPIYASCQTLLRREMLDFAKRIFTKTKPNEAAYLLDQNPEQHHNQICCTTK</sequence>
<protein>
    <submittedName>
        <fullName evidence="8">G_PROTEIN_RECEP_F1_2 domain-containing protein</fullName>
    </submittedName>
</protein>
<dbReference type="Proteomes" id="UP000036681">
    <property type="component" value="Unplaced"/>
</dbReference>
<dbReference type="WBParaSite" id="ALUE_0001640901-mRNA-1">
    <property type="protein sequence ID" value="ALUE_0001640901-mRNA-1"/>
    <property type="gene ID" value="ALUE_0001640901"/>
</dbReference>
<dbReference type="PANTHER" id="PTHR46709:SF7">
    <property type="entry name" value="G-PROTEIN COUPLED RECEPTORS FAMILY 1 PROFILE DOMAIN-CONTAINING PROTEIN"/>
    <property type="match status" value="1"/>
</dbReference>
<dbReference type="PROSITE" id="PS50262">
    <property type="entry name" value="G_PROTEIN_RECEP_F1_2"/>
    <property type="match status" value="1"/>
</dbReference>
<dbReference type="GO" id="GO:0004930">
    <property type="term" value="F:G protein-coupled receptor activity"/>
    <property type="evidence" value="ECO:0007669"/>
    <property type="project" value="InterPro"/>
</dbReference>
<dbReference type="InterPro" id="IPR017452">
    <property type="entry name" value="GPCR_Rhodpsn_7TM"/>
</dbReference>
<feature type="transmembrane region" description="Helical" evidence="5">
    <location>
        <begin position="54"/>
        <end position="79"/>
    </location>
</feature>
<name>A0A0M3IE98_ASCLU</name>
<organism evidence="7 8">
    <name type="scientific">Ascaris lumbricoides</name>
    <name type="common">Giant roundworm</name>
    <dbReference type="NCBI Taxonomy" id="6252"/>
    <lineage>
        <taxon>Eukaryota</taxon>
        <taxon>Metazoa</taxon>
        <taxon>Ecdysozoa</taxon>
        <taxon>Nematoda</taxon>
        <taxon>Chromadorea</taxon>
        <taxon>Rhabditida</taxon>
        <taxon>Spirurina</taxon>
        <taxon>Ascaridomorpha</taxon>
        <taxon>Ascaridoidea</taxon>
        <taxon>Ascarididae</taxon>
        <taxon>Ascaris</taxon>
    </lineage>
</organism>
<feature type="transmembrane region" description="Helical" evidence="5">
    <location>
        <begin position="176"/>
        <end position="200"/>
    </location>
</feature>
<evidence type="ECO:0000313" key="7">
    <source>
        <dbReference type="Proteomes" id="UP000036681"/>
    </source>
</evidence>
<feature type="transmembrane region" description="Helical" evidence="5">
    <location>
        <begin position="230"/>
        <end position="248"/>
    </location>
</feature>
<feature type="transmembrane region" description="Helical" evidence="5">
    <location>
        <begin position="327"/>
        <end position="349"/>
    </location>
</feature>
<dbReference type="AlphaFoldDB" id="A0A0M3IE98"/>
<keyword evidence="2 5" id="KW-0812">Transmembrane</keyword>
<keyword evidence="3 5" id="KW-1133">Transmembrane helix</keyword>
<feature type="transmembrane region" description="Helical" evidence="5">
    <location>
        <begin position="130"/>
        <end position="155"/>
    </location>
</feature>
<dbReference type="Pfam" id="PF00001">
    <property type="entry name" value="7tm_1"/>
    <property type="match status" value="1"/>
</dbReference>
<proteinExistence type="predicted"/>
<dbReference type="Gene3D" id="1.20.1070.10">
    <property type="entry name" value="Rhodopsin 7-helix transmembrane proteins"/>
    <property type="match status" value="1"/>
</dbReference>
<accession>A0A0M3IE98</accession>
<evidence type="ECO:0000256" key="1">
    <source>
        <dbReference type="ARBA" id="ARBA00004370"/>
    </source>
</evidence>
<dbReference type="GO" id="GO:0016020">
    <property type="term" value="C:membrane"/>
    <property type="evidence" value="ECO:0007669"/>
    <property type="project" value="UniProtKB-SubCell"/>
</dbReference>
<reference evidence="8" key="1">
    <citation type="submission" date="2017-02" db="UniProtKB">
        <authorList>
            <consortium name="WormBaseParasite"/>
        </authorList>
    </citation>
    <scope>IDENTIFICATION</scope>
</reference>
<evidence type="ECO:0000259" key="6">
    <source>
        <dbReference type="PROSITE" id="PS50262"/>
    </source>
</evidence>
<dbReference type="CDD" id="cd14978">
    <property type="entry name" value="7tmA_FMRFamide_R-like"/>
    <property type="match status" value="1"/>
</dbReference>
<dbReference type="InterPro" id="IPR000276">
    <property type="entry name" value="GPCR_Rhodpsn"/>
</dbReference>
<evidence type="ECO:0000256" key="4">
    <source>
        <dbReference type="ARBA" id="ARBA00023136"/>
    </source>
</evidence>
<keyword evidence="7" id="KW-1185">Reference proteome</keyword>
<evidence type="ECO:0000256" key="3">
    <source>
        <dbReference type="ARBA" id="ARBA00022989"/>
    </source>
</evidence>
<keyword evidence="4 5" id="KW-0472">Membrane</keyword>